<gene>
    <name evidence="1" type="ORF">Patl1_26555</name>
</gene>
<proteinExistence type="predicted"/>
<dbReference type="EMBL" id="CM047903">
    <property type="protein sequence ID" value="KAJ0092185.1"/>
    <property type="molecule type" value="Genomic_DNA"/>
</dbReference>
<reference evidence="2" key="1">
    <citation type="journal article" date="2023" name="G3 (Bethesda)">
        <title>Genome assembly and association tests identify interacting loci associated with vigor, precocity, and sex in interspecific pistachio rootstocks.</title>
        <authorList>
            <person name="Palmer W."/>
            <person name="Jacygrad E."/>
            <person name="Sagayaradj S."/>
            <person name="Cavanaugh K."/>
            <person name="Han R."/>
            <person name="Bertier L."/>
            <person name="Beede B."/>
            <person name="Kafkas S."/>
            <person name="Golino D."/>
            <person name="Preece J."/>
            <person name="Michelmore R."/>
        </authorList>
    </citation>
    <scope>NUCLEOTIDE SEQUENCE [LARGE SCALE GENOMIC DNA]</scope>
</reference>
<sequence length="683" mass="74428">MLSLFLKLVLLFLSCFATLCKTCNQIDKESLLSIKLNIYSPTINWTSSVDCCLWEGIECDANGRVTHLQLPRRDLSGSISPSIGNLTHLSHLNLSHNHLSGEFPSSLSSKVIRLFDLSGNNLQGTIPSSFFQLSAGNLESFNVSKNSFTGLIPSFSRTETSCILRILDFSNNDFTGPIPPGLGNCSRLQVFRAACNFISGSLPDDIYAATSLEELSLHVNSLSGPISNTIVNLYSNNLTGFIPQGIGKLTNLTHLYLHVNNLSGSLPPSMKNCINLIKLNLRNNKLEGNLSAFNFSMFRHLGTIDLGSNNFTGSFPSTLYSCKSLTAVRLSRNNIEGEISPEIVALESLSYLSLAQNRLTNATAAIKILTGCKNLSVLFLCKNFKGEMIPDDITFSYAFPNLQVLALSKSQFQGQVPSWISNLRKLQFLDLSLNQITGSIPGWLGTMTSLFYIDLSYNLLSGEFPKELGGLPMLVSELQAAKKIGASRLELPLFIPPNINASNEEYYSLVSLPPSIFLQNNGLSGSIPIEIGQLHFLQLLNLSYNKFSGNIPNQISKLTNLERLDLSGNNLSGEIPASFSGLYFLSEFSVANNNLHGLIPSGGQFHTFSISNFEGNPGLCGDIIEISCSIQTRTSNNPVPSPSESSKKELVYGLTAGVVFGFIIGSVGGIFYPIRVNSLFRTL</sequence>
<name>A0ACC1AZV5_9ROSI</name>
<evidence type="ECO:0000313" key="2">
    <source>
        <dbReference type="Proteomes" id="UP001164250"/>
    </source>
</evidence>
<dbReference type="Proteomes" id="UP001164250">
    <property type="component" value="Chromosome 7"/>
</dbReference>
<evidence type="ECO:0000313" key="1">
    <source>
        <dbReference type="EMBL" id="KAJ0092185.1"/>
    </source>
</evidence>
<comment type="caution">
    <text evidence="1">The sequence shown here is derived from an EMBL/GenBank/DDBJ whole genome shotgun (WGS) entry which is preliminary data.</text>
</comment>
<accession>A0ACC1AZV5</accession>
<protein>
    <submittedName>
        <fullName evidence="1">Uncharacterized protein</fullName>
    </submittedName>
</protein>
<organism evidence="1 2">
    <name type="scientific">Pistacia atlantica</name>
    <dbReference type="NCBI Taxonomy" id="434234"/>
    <lineage>
        <taxon>Eukaryota</taxon>
        <taxon>Viridiplantae</taxon>
        <taxon>Streptophyta</taxon>
        <taxon>Embryophyta</taxon>
        <taxon>Tracheophyta</taxon>
        <taxon>Spermatophyta</taxon>
        <taxon>Magnoliopsida</taxon>
        <taxon>eudicotyledons</taxon>
        <taxon>Gunneridae</taxon>
        <taxon>Pentapetalae</taxon>
        <taxon>rosids</taxon>
        <taxon>malvids</taxon>
        <taxon>Sapindales</taxon>
        <taxon>Anacardiaceae</taxon>
        <taxon>Pistacia</taxon>
    </lineage>
</organism>
<keyword evidence="2" id="KW-1185">Reference proteome</keyword>